<reference evidence="1 2" key="1">
    <citation type="submission" date="2017-12" db="EMBL/GenBank/DDBJ databases">
        <title>Comparative genomics of Botrytis spp.</title>
        <authorList>
            <person name="Valero-Jimenez C.A."/>
            <person name="Tapia P."/>
            <person name="Veloso J."/>
            <person name="Silva-Moreno E."/>
            <person name="Staats M."/>
            <person name="Valdes J.H."/>
            <person name="Van Kan J.A.L."/>
        </authorList>
    </citation>
    <scope>NUCLEOTIDE SEQUENCE [LARGE SCALE GENOMIC DNA]</scope>
    <source>
        <strain evidence="1 2">MUCL2120</strain>
    </source>
</reference>
<name>A0A4Z1HEQ5_9HELO</name>
<organism evidence="1 2">
    <name type="scientific">Botryotinia narcissicola</name>
    <dbReference type="NCBI Taxonomy" id="278944"/>
    <lineage>
        <taxon>Eukaryota</taxon>
        <taxon>Fungi</taxon>
        <taxon>Dikarya</taxon>
        <taxon>Ascomycota</taxon>
        <taxon>Pezizomycotina</taxon>
        <taxon>Leotiomycetes</taxon>
        <taxon>Helotiales</taxon>
        <taxon>Sclerotiniaceae</taxon>
        <taxon>Botryotinia</taxon>
    </lineage>
</organism>
<proteinExistence type="predicted"/>
<keyword evidence="2" id="KW-1185">Reference proteome</keyword>
<sequence>MSKKQFAPEDIFGLKKKSRLNEMKLLKIVVPELSLNKYSRIDTANRPSRFIHVTDQHTTRHGIMTRGLADS</sequence>
<dbReference type="AlphaFoldDB" id="A0A4Z1HEQ5"/>
<comment type="caution">
    <text evidence="1">The sequence shown here is derived from an EMBL/GenBank/DDBJ whole genome shotgun (WGS) entry which is preliminary data.</text>
</comment>
<evidence type="ECO:0000313" key="2">
    <source>
        <dbReference type="Proteomes" id="UP000297452"/>
    </source>
</evidence>
<dbReference type="Proteomes" id="UP000297452">
    <property type="component" value="Unassembled WGS sequence"/>
</dbReference>
<evidence type="ECO:0000313" key="1">
    <source>
        <dbReference type="EMBL" id="TGO47454.1"/>
    </source>
</evidence>
<dbReference type="EMBL" id="PQXJ01000524">
    <property type="protein sequence ID" value="TGO47454.1"/>
    <property type="molecule type" value="Genomic_DNA"/>
</dbReference>
<protein>
    <submittedName>
        <fullName evidence="1">Uncharacterized protein</fullName>
    </submittedName>
</protein>
<accession>A0A4Z1HEQ5</accession>
<gene>
    <name evidence="1" type="ORF">BOTNAR_0524g00010</name>
</gene>